<dbReference type="EMBL" id="JAXCGZ010013500">
    <property type="protein sequence ID" value="KAK7072423.1"/>
    <property type="molecule type" value="Genomic_DNA"/>
</dbReference>
<dbReference type="Gene3D" id="3.30.40.10">
    <property type="entry name" value="Zinc/RING finger domain, C3HC4 (zinc finger)"/>
    <property type="match status" value="1"/>
</dbReference>
<dbReference type="SUPFAM" id="SSF57850">
    <property type="entry name" value="RING/U-box"/>
    <property type="match status" value="1"/>
</dbReference>
<dbReference type="SMART" id="SM00184">
    <property type="entry name" value="RING"/>
    <property type="match status" value="1"/>
</dbReference>
<proteinExistence type="predicted"/>
<dbReference type="PROSITE" id="PS00518">
    <property type="entry name" value="ZF_RING_1"/>
    <property type="match status" value="1"/>
</dbReference>
<organism evidence="6 7">
    <name type="scientific">Halocaridina rubra</name>
    <name type="common">Hawaiian red shrimp</name>
    <dbReference type="NCBI Taxonomy" id="373956"/>
    <lineage>
        <taxon>Eukaryota</taxon>
        <taxon>Metazoa</taxon>
        <taxon>Ecdysozoa</taxon>
        <taxon>Arthropoda</taxon>
        <taxon>Crustacea</taxon>
        <taxon>Multicrustacea</taxon>
        <taxon>Malacostraca</taxon>
        <taxon>Eumalacostraca</taxon>
        <taxon>Eucarida</taxon>
        <taxon>Decapoda</taxon>
        <taxon>Pleocyemata</taxon>
        <taxon>Caridea</taxon>
        <taxon>Atyoidea</taxon>
        <taxon>Atyidae</taxon>
        <taxon>Halocaridina</taxon>
    </lineage>
</organism>
<dbReference type="GO" id="GO:0008270">
    <property type="term" value="F:zinc ion binding"/>
    <property type="evidence" value="ECO:0007669"/>
    <property type="project" value="UniProtKB-KW"/>
</dbReference>
<dbReference type="InterPro" id="IPR013083">
    <property type="entry name" value="Znf_RING/FYVE/PHD"/>
</dbReference>
<protein>
    <recommendedName>
        <fullName evidence="5">RING-type domain-containing protein</fullName>
    </recommendedName>
</protein>
<evidence type="ECO:0000313" key="7">
    <source>
        <dbReference type="Proteomes" id="UP001381693"/>
    </source>
</evidence>
<dbReference type="InterPro" id="IPR017907">
    <property type="entry name" value="Znf_RING_CS"/>
</dbReference>
<evidence type="ECO:0000256" key="1">
    <source>
        <dbReference type="ARBA" id="ARBA00022723"/>
    </source>
</evidence>
<dbReference type="Proteomes" id="UP001381693">
    <property type="component" value="Unassembled WGS sequence"/>
</dbReference>
<feature type="domain" description="RING-type" evidence="5">
    <location>
        <begin position="3"/>
        <end position="46"/>
    </location>
</feature>
<keyword evidence="3" id="KW-0862">Zinc</keyword>
<feature type="non-terminal residue" evidence="6">
    <location>
        <position position="252"/>
    </location>
</feature>
<gene>
    <name evidence="6" type="ORF">SK128_021271</name>
</gene>
<evidence type="ECO:0000259" key="5">
    <source>
        <dbReference type="PROSITE" id="PS50089"/>
    </source>
</evidence>
<reference evidence="6 7" key="1">
    <citation type="submission" date="2023-11" db="EMBL/GenBank/DDBJ databases">
        <title>Halocaridina rubra genome assembly.</title>
        <authorList>
            <person name="Smith C."/>
        </authorList>
    </citation>
    <scope>NUCLEOTIDE SEQUENCE [LARGE SCALE GENOMIC DNA]</scope>
    <source>
        <strain evidence="6">EP-1</strain>
        <tissue evidence="6">Whole</tissue>
    </source>
</reference>
<keyword evidence="1" id="KW-0479">Metal-binding</keyword>
<sequence>MACGLCSIAFDEGGKCPRILPCSHCICGDCIDSLIVQDSKHCPFCRQNFEGISCKDFGRNTSLIEVIKYALHIDETEKLRLNGLKDSPTNRLEDIYKDTSDICSQSKENLSDVEEKIKEVLRGNKETMFILKIEVEYIEKNILKPIHKLLSKCCDTRDILKKTHASFKESLDDVEQKRTKVIRFQKKFIKAKTFKELGCFVDDVEKEKNSNQALCPKVSDAFFIAETQSMRDREARRRKESIEEAKRLAKHA</sequence>
<evidence type="ECO:0000256" key="4">
    <source>
        <dbReference type="PROSITE-ProRule" id="PRU00175"/>
    </source>
</evidence>
<name>A0AAN8X1C8_HALRR</name>
<evidence type="ECO:0000256" key="3">
    <source>
        <dbReference type="ARBA" id="ARBA00022833"/>
    </source>
</evidence>
<accession>A0AAN8X1C8</accession>
<comment type="caution">
    <text evidence="6">The sequence shown here is derived from an EMBL/GenBank/DDBJ whole genome shotgun (WGS) entry which is preliminary data.</text>
</comment>
<keyword evidence="2 4" id="KW-0863">Zinc-finger</keyword>
<dbReference type="PROSITE" id="PS50089">
    <property type="entry name" value="ZF_RING_2"/>
    <property type="match status" value="1"/>
</dbReference>
<keyword evidence="7" id="KW-1185">Reference proteome</keyword>
<evidence type="ECO:0000256" key="2">
    <source>
        <dbReference type="ARBA" id="ARBA00022771"/>
    </source>
</evidence>
<dbReference type="InterPro" id="IPR001841">
    <property type="entry name" value="Znf_RING"/>
</dbReference>
<evidence type="ECO:0000313" key="6">
    <source>
        <dbReference type="EMBL" id="KAK7072423.1"/>
    </source>
</evidence>
<dbReference type="AlphaFoldDB" id="A0AAN8X1C8"/>